<reference evidence="2" key="1">
    <citation type="journal article" date="2007" name="BMC Genomics">
        <title>An insight into the sialome of the oriental rat flea, Xenopsylla cheopis (Rots).</title>
        <authorList>
            <person name="Andersen J.F."/>
            <person name="Hinnebusch B.J."/>
            <person name="Lucas D.A."/>
            <person name="Conrads T.P."/>
            <person name="Veenstra T.D."/>
            <person name="Pham V.M."/>
            <person name="Ribeiro J.M."/>
        </authorList>
    </citation>
    <scope>NUCLEOTIDE SEQUENCE</scope>
    <source>
        <tissue evidence="2">Salivary gland</tissue>
    </source>
</reference>
<keyword evidence="1" id="KW-0732">Signal</keyword>
<protein>
    <submittedName>
        <fullName evidence="2">Putative secreted salivary protein</fullName>
    </submittedName>
</protein>
<dbReference type="EMBL" id="EF179448">
    <property type="protein sequence ID" value="ABM55454.1"/>
    <property type="molecule type" value="mRNA"/>
</dbReference>
<organism evidence="2">
    <name type="scientific">Xenopsylla cheopis</name>
    <name type="common">Oriental rat flea</name>
    <name type="synonym">Pulex cheopis</name>
    <dbReference type="NCBI Taxonomy" id="163159"/>
    <lineage>
        <taxon>Eukaryota</taxon>
        <taxon>Metazoa</taxon>
        <taxon>Ecdysozoa</taxon>
        <taxon>Arthropoda</taxon>
        <taxon>Hexapoda</taxon>
        <taxon>Insecta</taxon>
        <taxon>Pterygota</taxon>
        <taxon>Neoptera</taxon>
        <taxon>Endopterygota</taxon>
        <taxon>Siphonaptera</taxon>
        <taxon>Pulicidae</taxon>
        <taxon>Xenopsyllinae</taxon>
        <taxon>Xenopsylla</taxon>
    </lineage>
</organism>
<evidence type="ECO:0000313" key="2">
    <source>
        <dbReference type="EMBL" id="ABM55454.1"/>
    </source>
</evidence>
<feature type="chain" id="PRO_5002644041" evidence="1">
    <location>
        <begin position="20"/>
        <end position="93"/>
    </location>
</feature>
<sequence>MSKSLVFLLFLCAFVLVNAKRNSDKCKAGATGGTPTEENDTLRLPGFCTGDKGSPQCKQHCQKECGFDFGLCSYGTSADKNTCFCTNNPTTIK</sequence>
<accession>A2IAD4</accession>
<name>A2IAD4_XENCH</name>
<evidence type="ECO:0000256" key="1">
    <source>
        <dbReference type="SAM" id="SignalP"/>
    </source>
</evidence>
<dbReference type="AlphaFoldDB" id="A2IAD4"/>
<proteinExistence type="evidence at transcript level"/>
<feature type="signal peptide" evidence="1">
    <location>
        <begin position="1"/>
        <end position="19"/>
    </location>
</feature>